<dbReference type="OrthoDB" id="9785745at2"/>
<organism evidence="6 7">
    <name type="scientific">Isobaculum melis</name>
    <dbReference type="NCBI Taxonomy" id="142588"/>
    <lineage>
        <taxon>Bacteria</taxon>
        <taxon>Bacillati</taxon>
        <taxon>Bacillota</taxon>
        <taxon>Bacilli</taxon>
        <taxon>Lactobacillales</taxon>
        <taxon>Carnobacteriaceae</taxon>
        <taxon>Isobaculum</taxon>
    </lineage>
</organism>
<protein>
    <submittedName>
        <fullName evidence="6">DNA-binding transcriptional regulator, LysR family</fullName>
    </submittedName>
</protein>
<gene>
    <name evidence="6" type="ORF">SAMN04488559_1249</name>
</gene>
<dbReference type="GO" id="GO:0003700">
    <property type="term" value="F:DNA-binding transcription factor activity"/>
    <property type="evidence" value="ECO:0007669"/>
    <property type="project" value="InterPro"/>
</dbReference>
<evidence type="ECO:0000256" key="2">
    <source>
        <dbReference type="ARBA" id="ARBA00023015"/>
    </source>
</evidence>
<dbReference type="EMBL" id="FOHA01000024">
    <property type="protein sequence ID" value="SES05914.1"/>
    <property type="molecule type" value="Genomic_DNA"/>
</dbReference>
<proteinExistence type="inferred from homology"/>
<dbReference type="SUPFAM" id="SSF53850">
    <property type="entry name" value="Periplasmic binding protein-like II"/>
    <property type="match status" value="1"/>
</dbReference>
<evidence type="ECO:0000256" key="3">
    <source>
        <dbReference type="ARBA" id="ARBA00023125"/>
    </source>
</evidence>
<dbReference type="SUPFAM" id="SSF46785">
    <property type="entry name" value="Winged helix' DNA-binding domain"/>
    <property type="match status" value="1"/>
</dbReference>
<reference evidence="6 7" key="1">
    <citation type="submission" date="2016-10" db="EMBL/GenBank/DDBJ databases">
        <authorList>
            <person name="de Groot N.N."/>
        </authorList>
    </citation>
    <scope>NUCLEOTIDE SEQUENCE [LARGE SCALE GENOMIC DNA]</scope>
    <source>
        <strain evidence="6 7">DSM 13760</strain>
    </source>
</reference>
<dbReference type="InterPro" id="IPR036388">
    <property type="entry name" value="WH-like_DNA-bd_sf"/>
</dbReference>
<dbReference type="STRING" id="142588.SAMN04488559_1249"/>
<feature type="domain" description="HTH lysR-type" evidence="5">
    <location>
        <begin position="1"/>
        <end position="58"/>
    </location>
</feature>
<comment type="similarity">
    <text evidence="1">Belongs to the LysR transcriptional regulatory family.</text>
</comment>
<dbReference type="AlphaFoldDB" id="A0A1H9U9U0"/>
<keyword evidence="4" id="KW-0804">Transcription</keyword>
<dbReference type="InterPro" id="IPR036390">
    <property type="entry name" value="WH_DNA-bd_sf"/>
</dbReference>
<evidence type="ECO:0000313" key="7">
    <source>
        <dbReference type="Proteomes" id="UP000198948"/>
    </source>
</evidence>
<sequence length="276" mass="31918">MFKNLQTFKTVYEERNFTQAAEKLYISQPTVSTQIQQLEELLMTKLLIRNGRQEVLPTEAGKQFYLQLEKMIDLWEETIQQVAALKGNYHQTCHIGASHTIAVQVMPDLLAYLQSRFPLIDFDVHLGNSEKVMKEVEARNWQMGFIETPLATTTLVREAVMKDELVHAGNFAENLWLIREVGSGVHHYTIQYFETANIVPERKMVIESNEMMTHLLAKGVGQTIIAKNALIEGTPYRQLDGYFTRSFYYLYPEKLSGTLEEVKQACQQFFQEKKHS</sequence>
<keyword evidence="2" id="KW-0805">Transcription regulation</keyword>
<evidence type="ECO:0000256" key="4">
    <source>
        <dbReference type="ARBA" id="ARBA00023163"/>
    </source>
</evidence>
<dbReference type="Gene3D" id="3.40.190.10">
    <property type="entry name" value="Periplasmic binding protein-like II"/>
    <property type="match status" value="2"/>
</dbReference>
<dbReference type="FunFam" id="1.10.10.10:FF:000001">
    <property type="entry name" value="LysR family transcriptional regulator"/>
    <property type="match status" value="1"/>
</dbReference>
<dbReference type="InterPro" id="IPR000847">
    <property type="entry name" value="LysR_HTH_N"/>
</dbReference>
<evidence type="ECO:0000313" key="6">
    <source>
        <dbReference type="EMBL" id="SES05914.1"/>
    </source>
</evidence>
<dbReference type="PANTHER" id="PTHR30126:SF40">
    <property type="entry name" value="HTH-TYPE TRANSCRIPTIONAL REGULATOR GLTR"/>
    <property type="match status" value="1"/>
</dbReference>
<evidence type="ECO:0000259" key="5">
    <source>
        <dbReference type="PROSITE" id="PS50931"/>
    </source>
</evidence>
<name>A0A1H9U9U0_9LACT</name>
<dbReference type="InterPro" id="IPR005119">
    <property type="entry name" value="LysR_subst-bd"/>
</dbReference>
<dbReference type="Gene3D" id="1.10.10.10">
    <property type="entry name" value="Winged helix-like DNA-binding domain superfamily/Winged helix DNA-binding domain"/>
    <property type="match status" value="1"/>
</dbReference>
<dbReference type="PRINTS" id="PR00039">
    <property type="entry name" value="HTHLYSR"/>
</dbReference>
<dbReference type="PANTHER" id="PTHR30126">
    <property type="entry name" value="HTH-TYPE TRANSCRIPTIONAL REGULATOR"/>
    <property type="match status" value="1"/>
</dbReference>
<keyword evidence="3 6" id="KW-0238">DNA-binding</keyword>
<dbReference type="Proteomes" id="UP000198948">
    <property type="component" value="Unassembled WGS sequence"/>
</dbReference>
<dbReference type="GO" id="GO:0000976">
    <property type="term" value="F:transcription cis-regulatory region binding"/>
    <property type="evidence" value="ECO:0007669"/>
    <property type="project" value="TreeGrafter"/>
</dbReference>
<dbReference type="RefSeq" id="WP_092653918.1">
    <property type="nucleotide sequence ID" value="NZ_FOHA01000024.1"/>
</dbReference>
<dbReference type="Pfam" id="PF00126">
    <property type="entry name" value="HTH_1"/>
    <property type="match status" value="1"/>
</dbReference>
<dbReference type="Pfam" id="PF03466">
    <property type="entry name" value="LysR_substrate"/>
    <property type="match status" value="1"/>
</dbReference>
<accession>A0A1H9U9U0</accession>
<evidence type="ECO:0000256" key="1">
    <source>
        <dbReference type="ARBA" id="ARBA00009437"/>
    </source>
</evidence>
<dbReference type="PROSITE" id="PS50931">
    <property type="entry name" value="HTH_LYSR"/>
    <property type="match status" value="1"/>
</dbReference>
<keyword evidence="7" id="KW-1185">Reference proteome</keyword>